<dbReference type="Proteomes" id="UP000663823">
    <property type="component" value="Unassembled WGS sequence"/>
</dbReference>
<accession>A0A814KTQ4</accession>
<reference evidence="2" key="1">
    <citation type="submission" date="2021-02" db="EMBL/GenBank/DDBJ databases">
        <authorList>
            <person name="Nowell W R."/>
        </authorList>
    </citation>
    <scope>NUCLEOTIDE SEQUENCE</scope>
</reference>
<evidence type="ECO:0000313" key="1">
    <source>
        <dbReference type="EMBL" id="CAF1016152.1"/>
    </source>
</evidence>
<evidence type="ECO:0000313" key="4">
    <source>
        <dbReference type="EMBL" id="CAF3947669.1"/>
    </source>
</evidence>
<comment type="caution">
    <text evidence="2">The sequence shown here is derived from an EMBL/GenBank/DDBJ whole genome shotgun (WGS) entry which is preliminary data.</text>
</comment>
<dbReference type="OrthoDB" id="10398088at2759"/>
<dbReference type="AlphaFoldDB" id="A0A814KTQ4"/>
<sequence>MAFNQQITRNERERQLNIQLSFLTEITALNDYEIYHINQLISTMVLHDLIALTRKVTRFTMHTEGDYFRHEPALIQIEFIQDKSIILFIKKNYLSDKESVLF</sequence>
<protein>
    <submittedName>
        <fullName evidence="2">Uncharacterized protein</fullName>
    </submittedName>
</protein>
<dbReference type="Proteomes" id="UP000663889">
    <property type="component" value="Unassembled WGS sequence"/>
</dbReference>
<name>A0A814KTQ4_9BILA</name>
<evidence type="ECO:0000313" key="3">
    <source>
        <dbReference type="EMBL" id="CAF3769835.1"/>
    </source>
</evidence>
<dbReference type="EMBL" id="CAJNOO010000881">
    <property type="protein sequence ID" value="CAF1054086.1"/>
    <property type="molecule type" value="Genomic_DNA"/>
</dbReference>
<dbReference type="EMBL" id="CAJNOU010000501">
    <property type="protein sequence ID" value="CAF1016152.1"/>
    <property type="molecule type" value="Genomic_DNA"/>
</dbReference>
<gene>
    <name evidence="4" type="ORF">FNK824_LOCUS23036</name>
    <name evidence="3" type="ORF">OTI717_LOCUS16595</name>
    <name evidence="2" type="ORF">RFH988_LOCUS16891</name>
    <name evidence="1" type="ORF">SEV965_LOCUS11556</name>
</gene>
<dbReference type="Proteomes" id="UP000663874">
    <property type="component" value="Unassembled WGS sequence"/>
</dbReference>
<organism evidence="2 5">
    <name type="scientific">Rotaria sordida</name>
    <dbReference type="NCBI Taxonomy" id="392033"/>
    <lineage>
        <taxon>Eukaryota</taxon>
        <taxon>Metazoa</taxon>
        <taxon>Spiralia</taxon>
        <taxon>Gnathifera</taxon>
        <taxon>Rotifera</taxon>
        <taxon>Eurotatoria</taxon>
        <taxon>Bdelloidea</taxon>
        <taxon>Philodinida</taxon>
        <taxon>Philodinidae</taxon>
        <taxon>Rotaria</taxon>
    </lineage>
</organism>
<dbReference type="Proteomes" id="UP000663882">
    <property type="component" value="Unassembled WGS sequence"/>
</dbReference>
<dbReference type="EMBL" id="CAJOAX010002088">
    <property type="protein sequence ID" value="CAF3769835.1"/>
    <property type="molecule type" value="Genomic_DNA"/>
</dbReference>
<dbReference type="EMBL" id="CAJOBE010004800">
    <property type="protein sequence ID" value="CAF3947669.1"/>
    <property type="molecule type" value="Genomic_DNA"/>
</dbReference>
<proteinExistence type="predicted"/>
<evidence type="ECO:0000313" key="2">
    <source>
        <dbReference type="EMBL" id="CAF1054086.1"/>
    </source>
</evidence>
<evidence type="ECO:0000313" key="5">
    <source>
        <dbReference type="Proteomes" id="UP000663882"/>
    </source>
</evidence>